<feature type="binding site" evidence="5">
    <location>
        <position position="138"/>
    </location>
    <ligand>
        <name>NADP(+)</name>
        <dbReference type="ChEBI" id="CHEBI:58349"/>
    </ligand>
</feature>
<gene>
    <name evidence="5" type="primary">fcl</name>
    <name evidence="7" type="ORF">CUV01_17490</name>
</gene>
<dbReference type="PANTHER" id="PTHR43238">
    <property type="entry name" value="GDP-L-FUCOSE SYNTHASE"/>
    <property type="match status" value="1"/>
</dbReference>
<feature type="binding site" evidence="5">
    <location>
        <position position="208"/>
    </location>
    <ligand>
        <name>substrate</name>
    </ligand>
</feature>
<feature type="active site" description="Proton donor/acceptor" evidence="5">
    <location>
        <position position="134"/>
    </location>
</feature>
<dbReference type="InterPro" id="IPR036291">
    <property type="entry name" value="NAD(P)-bd_dom_sf"/>
</dbReference>
<keyword evidence="2 5" id="KW-0521">NADP</keyword>
<name>A0A2K9EIW3_9RHOB</name>
<dbReference type="EMBL" id="CP025408">
    <property type="protein sequence ID" value="AUH34933.1"/>
    <property type="molecule type" value="Genomic_DNA"/>
</dbReference>
<sequence>MRVLLTGGTGMLGQSLQRLAPEVAPGLTLLAPGRAELPLTERAALRRWLSEHQVDAVIHAAARVGGIQANIADPVGFLSDNLAMNDAVIMGAHEAGVGRLVFLGSSCMYPRDYRQPLVEEDVLAAPLEPTNEGYALSKITGARLCDYISRQSGGRAYRTLIPCNLFGTGDHFGSAASHLIAAVITKVIDARDSGLDQVEIWGSGQARREFLDVDHLVRFVLTRLADLEDLPKMLNLGAGRDHSIDEYYRMVADLAGWQGRFRHDRSKPEGMMAKLMSSAKAEAIGYRPPAEITPDLARAIAAYEAIKAAR</sequence>
<evidence type="ECO:0000256" key="2">
    <source>
        <dbReference type="ARBA" id="ARBA00022857"/>
    </source>
</evidence>
<keyword evidence="8" id="KW-1185">Reference proteome</keyword>
<feature type="binding site" evidence="5">
    <location>
        <position position="269"/>
    </location>
    <ligand>
        <name>substrate</name>
    </ligand>
</feature>
<evidence type="ECO:0000256" key="3">
    <source>
        <dbReference type="ARBA" id="ARBA00023002"/>
    </source>
</evidence>
<feature type="binding site" evidence="5">
    <location>
        <position position="201"/>
    </location>
    <ligand>
        <name>substrate</name>
    </ligand>
</feature>
<keyword evidence="3 5" id="KW-0560">Oxidoreductase</keyword>
<feature type="binding site" evidence="5">
    <location>
        <begin position="7"/>
        <end position="13"/>
    </location>
    <ligand>
        <name>NADP(+)</name>
        <dbReference type="ChEBI" id="CHEBI:58349"/>
    </ligand>
</feature>
<feature type="binding site" evidence="5">
    <location>
        <position position="178"/>
    </location>
    <ligand>
        <name>NADP(+)</name>
        <dbReference type="ChEBI" id="CHEBI:58349"/>
    </ligand>
</feature>
<dbReference type="RefSeq" id="WP_101461593.1">
    <property type="nucleotide sequence ID" value="NZ_CP025408.1"/>
</dbReference>
<dbReference type="InterPro" id="IPR001509">
    <property type="entry name" value="Epimerase_deHydtase"/>
</dbReference>
<dbReference type="OrthoDB" id="9811425at2"/>
<feature type="domain" description="NAD-dependent epimerase/dehydratase" evidence="6">
    <location>
        <begin position="3"/>
        <end position="237"/>
    </location>
</feature>
<keyword evidence="5" id="KW-0511">Multifunctional enzyme</keyword>
<dbReference type="Gene3D" id="3.90.25.10">
    <property type="entry name" value="UDP-galactose 4-epimerase, domain 1"/>
    <property type="match status" value="1"/>
</dbReference>
<evidence type="ECO:0000256" key="5">
    <source>
        <dbReference type="HAMAP-Rule" id="MF_00956"/>
    </source>
</evidence>
<dbReference type="Pfam" id="PF01370">
    <property type="entry name" value="Epimerase"/>
    <property type="match status" value="1"/>
</dbReference>
<dbReference type="GO" id="GO:0016853">
    <property type="term" value="F:isomerase activity"/>
    <property type="evidence" value="ECO:0007669"/>
    <property type="project" value="UniProtKB-KW"/>
</dbReference>
<dbReference type="KEGG" id="paro:CUV01_17490"/>
<feature type="site" description="Important for catalytic activity" evidence="5">
    <location>
        <position position="105"/>
    </location>
</feature>
<comment type="similarity">
    <text evidence="1 5">Belongs to the NAD(P)-dependent epimerase/dehydratase family. Fucose synthase subfamily.</text>
</comment>
<organism evidence="7 8">
    <name type="scientific">Paracoccus tegillarcae</name>
    <dbReference type="NCBI Taxonomy" id="1529068"/>
    <lineage>
        <taxon>Bacteria</taxon>
        <taxon>Pseudomonadati</taxon>
        <taxon>Pseudomonadota</taxon>
        <taxon>Alphaproteobacteria</taxon>
        <taxon>Rhodobacterales</taxon>
        <taxon>Paracoccaceae</taxon>
        <taxon>Paracoccus</taxon>
    </lineage>
</organism>
<dbReference type="PANTHER" id="PTHR43238:SF1">
    <property type="entry name" value="GDP-L-FUCOSE SYNTHASE"/>
    <property type="match status" value="1"/>
</dbReference>
<dbReference type="Proteomes" id="UP000233742">
    <property type="component" value="Chromosome"/>
</dbReference>
<evidence type="ECO:0000256" key="1">
    <source>
        <dbReference type="ARBA" id="ARBA00005959"/>
    </source>
</evidence>
<dbReference type="HAMAP" id="MF_00956">
    <property type="entry name" value="GDP_fucose_synth"/>
    <property type="match status" value="1"/>
</dbReference>
<proteinExistence type="inferred from homology"/>
<comment type="pathway">
    <text evidence="5">Nucleotide-sugar biosynthesis; GDP-L-fucose biosynthesis via de novo pathway; GDP-L-fucose from GDP-alpha-D-mannose: step 2/2.</text>
</comment>
<dbReference type="GO" id="GO:0042351">
    <property type="term" value="P:'de novo' GDP-L-fucose biosynthetic process"/>
    <property type="evidence" value="ECO:0007669"/>
    <property type="project" value="UniProtKB-UniRule"/>
</dbReference>
<feature type="binding site" evidence="5">
    <location>
        <begin position="162"/>
        <end position="165"/>
    </location>
    <ligand>
        <name>NADP(+)</name>
        <dbReference type="ChEBI" id="CHEBI:58349"/>
    </ligand>
</feature>
<accession>A0A2K9EIW3</accession>
<dbReference type="GO" id="GO:0050577">
    <property type="term" value="F:GDP-L-fucose synthase activity"/>
    <property type="evidence" value="ECO:0007669"/>
    <property type="project" value="UniProtKB-UniRule"/>
</dbReference>
<comment type="function">
    <text evidence="5">Catalyzes the two-step NADP-dependent conversion of GDP-4-dehydro-6-deoxy-D-mannose to GDP-fucose, involving an epimerase and a reductase reaction.</text>
</comment>
<reference evidence="7 8" key="1">
    <citation type="submission" date="2017-12" db="EMBL/GenBank/DDBJ databases">
        <authorList>
            <person name="Hurst M.R.H."/>
        </authorList>
    </citation>
    <scope>NUCLEOTIDE SEQUENCE [LARGE SCALE GENOMIC DNA]</scope>
    <source>
        <strain evidence="7 8">BM15</strain>
    </source>
</reference>
<dbReference type="UniPathway" id="UPA00128">
    <property type="reaction ID" value="UER00191"/>
</dbReference>
<evidence type="ECO:0000256" key="4">
    <source>
        <dbReference type="ARBA" id="ARBA00023235"/>
    </source>
</evidence>
<dbReference type="InterPro" id="IPR028614">
    <property type="entry name" value="GDP_fucose/colitose_synth"/>
</dbReference>
<keyword evidence="4 5" id="KW-0413">Isomerase</keyword>
<evidence type="ECO:0000259" key="6">
    <source>
        <dbReference type="Pfam" id="PF01370"/>
    </source>
</evidence>
<dbReference type="AlphaFoldDB" id="A0A2K9EIW3"/>
<dbReference type="GO" id="GO:0070401">
    <property type="term" value="F:NADP+ binding"/>
    <property type="evidence" value="ECO:0007669"/>
    <property type="project" value="UniProtKB-UniRule"/>
</dbReference>
<feature type="binding site" evidence="5">
    <location>
        <begin position="103"/>
        <end position="106"/>
    </location>
    <ligand>
        <name>NADP(+)</name>
        <dbReference type="ChEBI" id="CHEBI:58349"/>
    </ligand>
</feature>
<evidence type="ECO:0000313" key="8">
    <source>
        <dbReference type="Proteomes" id="UP000233742"/>
    </source>
</evidence>
<feature type="site" description="Important for catalytic activity" evidence="5">
    <location>
        <position position="107"/>
    </location>
</feature>
<evidence type="ECO:0000313" key="7">
    <source>
        <dbReference type="EMBL" id="AUH34933.1"/>
    </source>
</evidence>
<dbReference type="EC" id="1.1.1.271" evidence="5"/>
<feature type="binding site" evidence="5">
    <location>
        <position position="186"/>
    </location>
    <ligand>
        <name>substrate</name>
    </ligand>
</feature>
<dbReference type="SUPFAM" id="SSF51735">
    <property type="entry name" value="NAD(P)-binding Rossmann-fold domains"/>
    <property type="match status" value="1"/>
</dbReference>
<comment type="catalytic activity">
    <reaction evidence="5">
        <text>GDP-beta-L-fucose + NADP(+) = GDP-4-dehydro-alpha-D-rhamnose + NADPH + H(+)</text>
        <dbReference type="Rhea" id="RHEA:18885"/>
        <dbReference type="ChEBI" id="CHEBI:15378"/>
        <dbReference type="ChEBI" id="CHEBI:57273"/>
        <dbReference type="ChEBI" id="CHEBI:57783"/>
        <dbReference type="ChEBI" id="CHEBI:57964"/>
        <dbReference type="ChEBI" id="CHEBI:58349"/>
        <dbReference type="EC" id="1.1.1.271"/>
    </reaction>
</comment>
<dbReference type="Gene3D" id="3.40.50.720">
    <property type="entry name" value="NAD(P)-binding Rossmann-like Domain"/>
    <property type="match status" value="1"/>
</dbReference>
<protein>
    <recommendedName>
        <fullName evidence="5">GDP-L-fucose synthase</fullName>
        <ecNumber evidence="5">1.1.1.271</ecNumber>
    </recommendedName>
    <alternativeName>
        <fullName evidence="5">GDP-4-keto-6-deoxy-D-mannose-3,5-epimerase-4-reductase</fullName>
    </alternativeName>
</protein>